<dbReference type="PANTHER" id="PTHR30578">
    <property type="entry name" value="ELECTRON TRANSPORT COMPLEX PROTEIN RNFD"/>
    <property type="match status" value="1"/>
</dbReference>
<keyword evidence="2 16" id="KW-1003">Cell membrane</keyword>
<dbReference type="NCBIfam" id="TIGR01937">
    <property type="entry name" value="nqrB"/>
    <property type="match status" value="1"/>
</dbReference>
<dbReference type="GO" id="GO:0055085">
    <property type="term" value="P:transmembrane transport"/>
    <property type="evidence" value="ECO:0007669"/>
    <property type="project" value="InterPro"/>
</dbReference>
<keyword evidence="3" id="KW-0997">Cell inner membrane</keyword>
<dbReference type="AlphaFoldDB" id="A0A518DEV8"/>
<feature type="transmembrane region" description="Helical" evidence="16">
    <location>
        <begin position="120"/>
        <end position="144"/>
    </location>
</feature>
<protein>
    <recommendedName>
        <fullName evidence="16">Na(+)-translocating NADH-quinone reductase subunit B</fullName>
        <shortName evidence="16">Na(+)-NQR subunit B</shortName>
        <shortName evidence="16">Na(+)-translocating NQR subunit B</shortName>
        <ecNumber evidence="16">7.2.1.1</ecNumber>
    </recommendedName>
    <alternativeName>
        <fullName evidence="16">NQR complex subunit B</fullName>
    </alternativeName>
    <alternativeName>
        <fullName evidence="16">NQR-1 subunit B</fullName>
    </alternativeName>
</protein>
<keyword evidence="18" id="KW-0560">Oxidoreductase</keyword>
<evidence type="ECO:0000256" key="13">
    <source>
        <dbReference type="ARBA" id="ARBA00023075"/>
    </source>
</evidence>
<keyword evidence="5 16" id="KW-0285">Flavoprotein</keyword>
<evidence type="ECO:0000256" key="7">
    <source>
        <dbReference type="ARBA" id="ARBA00022692"/>
    </source>
</evidence>
<proteinExistence type="inferred from homology"/>
<keyword evidence="9 16" id="KW-1133">Transmembrane helix</keyword>
<feature type="transmembrane region" description="Helical" evidence="16">
    <location>
        <begin position="164"/>
        <end position="183"/>
    </location>
</feature>
<gene>
    <name evidence="16 18" type="primary">nqrB</name>
    <name evidence="18" type="ORF">Pla175_34170</name>
</gene>
<dbReference type="OrthoDB" id="9776359at2"/>
<feature type="transmembrane region" description="Helical" evidence="16">
    <location>
        <begin position="204"/>
        <end position="223"/>
    </location>
</feature>
<dbReference type="KEGG" id="pnd:Pla175_34170"/>
<dbReference type="HAMAP" id="MF_00426">
    <property type="entry name" value="NqrB"/>
    <property type="match status" value="1"/>
</dbReference>
<comment type="similarity">
    <text evidence="16">Belongs to the NqrB/RnfD family.</text>
</comment>
<evidence type="ECO:0000256" key="4">
    <source>
        <dbReference type="ARBA" id="ARBA00022553"/>
    </source>
</evidence>
<comment type="subunit">
    <text evidence="16">Composed of six subunits; NqrA, NqrB, NqrC, NqrD, NqrE and NqrF.</text>
</comment>
<evidence type="ECO:0000256" key="3">
    <source>
        <dbReference type="ARBA" id="ARBA00022519"/>
    </source>
</evidence>
<dbReference type="EMBL" id="CP036291">
    <property type="protein sequence ID" value="QDU90018.1"/>
    <property type="molecule type" value="Genomic_DNA"/>
</dbReference>
<feature type="transmembrane region" description="Helical" evidence="16">
    <location>
        <begin position="350"/>
        <end position="368"/>
    </location>
</feature>
<dbReference type="InterPro" id="IPR004338">
    <property type="entry name" value="NqrB/RnfD"/>
</dbReference>
<keyword evidence="10 16" id="KW-0520">NAD</keyword>
<comment type="cofactor">
    <cofactor evidence="16 17">
        <name>FMN</name>
        <dbReference type="ChEBI" id="CHEBI:58210"/>
    </cofactor>
</comment>
<dbReference type="RefSeq" id="WP_145287692.1">
    <property type="nucleotide sequence ID" value="NZ_CP036291.1"/>
</dbReference>
<keyword evidence="4 16" id="KW-0597">Phosphoprotein</keyword>
<evidence type="ECO:0000256" key="16">
    <source>
        <dbReference type="HAMAP-Rule" id="MF_00426"/>
    </source>
</evidence>
<feature type="modified residue" description="FMN phosphoryl threonine" evidence="16 17">
    <location>
        <position position="230"/>
    </location>
</feature>
<evidence type="ECO:0000256" key="6">
    <source>
        <dbReference type="ARBA" id="ARBA00022643"/>
    </source>
</evidence>
<accession>A0A518DEV8</accession>
<feature type="transmembrane region" description="Helical" evidence="16">
    <location>
        <begin position="374"/>
        <end position="394"/>
    </location>
</feature>
<evidence type="ECO:0000256" key="15">
    <source>
        <dbReference type="ARBA" id="ARBA00023201"/>
    </source>
</evidence>
<evidence type="ECO:0000313" key="18">
    <source>
        <dbReference type="EMBL" id="QDU90018.1"/>
    </source>
</evidence>
<dbReference type="GO" id="GO:0016655">
    <property type="term" value="F:oxidoreductase activity, acting on NAD(P)H, quinone or similar compound as acceptor"/>
    <property type="evidence" value="ECO:0007669"/>
    <property type="project" value="UniProtKB-UniRule"/>
</dbReference>
<keyword evidence="19" id="KW-1185">Reference proteome</keyword>
<sequence length="407" mass="43700">MKFIRQQLDAIAPLFEKGGKLERLYPLYEAQDTFLFTPGEVTKHASHVRDALDMKRMMSMVIVALGPCILMAMYNTGLQADLAIQAGAAPIDSWRETVLGLLGLGDHNPNNVLGCFIHGALWFLPIYITTMAVGGVCELIFSLIRGHEINEGFLVTGMLYPLTLPPAVPLWQVGMGIAFGIVIGKEIFGGTGKNFLNPALTARAFVYFAFPSQLAGASVWAAADGYSGATVLTKLGSSEPGSTFSQVINQGWMESFLGFIPGSMGETSTLACLLGAGLLIATGIGSWRIMVSCVAGAVGMATLLWAFRVYSDNPMTQISPMWHLVIGGFAFGTVFMATDPVSASMTEAGKYWYGALIGVMTIMIRVINPAFPEGIMLAILFGNTMAPLIDYFVIQANVSQRVARYGT</sequence>
<evidence type="ECO:0000256" key="12">
    <source>
        <dbReference type="ARBA" id="ARBA00023065"/>
    </source>
</evidence>
<evidence type="ECO:0000256" key="11">
    <source>
        <dbReference type="ARBA" id="ARBA00023053"/>
    </source>
</evidence>
<keyword evidence="7 16" id="KW-0812">Transmembrane</keyword>
<evidence type="ECO:0000256" key="14">
    <source>
        <dbReference type="ARBA" id="ARBA00023136"/>
    </source>
</evidence>
<dbReference type="GO" id="GO:0022904">
    <property type="term" value="P:respiratory electron transport chain"/>
    <property type="evidence" value="ECO:0007669"/>
    <property type="project" value="InterPro"/>
</dbReference>
<keyword evidence="6 16" id="KW-0288">FMN</keyword>
<dbReference type="GO" id="GO:0006814">
    <property type="term" value="P:sodium ion transport"/>
    <property type="evidence" value="ECO:0007669"/>
    <property type="project" value="UniProtKB-UniRule"/>
</dbReference>
<feature type="transmembrane region" description="Helical" evidence="16">
    <location>
        <begin position="319"/>
        <end position="338"/>
    </location>
</feature>
<organism evidence="18 19">
    <name type="scientific">Pirellulimonas nuda</name>
    <dbReference type="NCBI Taxonomy" id="2528009"/>
    <lineage>
        <taxon>Bacteria</taxon>
        <taxon>Pseudomonadati</taxon>
        <taxon>Planctomycetota</taxon>
        <taxon>Planctomycetia</taxon>
        <taxon>Pirellulales</taxon>
        <taxon>Lacipirellulaceae</taxon>
        <taxon>Pirellulimonas</taxon>
    </lineage>
</organism>
<keyword evidence="15 16" id="KW-0739">Sodium transport</keyword>
<evidence type="ECO:0000256" key="1">
    <source>
        <dbReference type="ARBA" id="ARBA00022448"/>
    </source>
</evidence>
<dbReference type="Proteomes" id="UP000317429">
    <property type="component" value="Chromosome"/>
</dbReference>
<dbReference type="NCBIfam" id="NF003756">
    <property type="entry name" value="PRK05349.1"/>
    <property type="match status" value="1"/>
</dbReference>
<keyword evidence="8 16" id="KW-1278">Translocase</keyword>
<dbReference type="PANTHER" id="PTHR30578:SF1">
    <property type="entry name" value="NA(+)-TRANSLOCATING NADH-QUINONE REDUCTASE SUBUNIT B"/>
    <property type="match status" value="1"/>
</dbReference>
<feature type="transmembrane region" description="Helical" evidence="16">
    <location>
        <begin position="57"/>
        <end position="74"/>
    </location>
</feature>
<keyword evidence="13 16" id="KW-0830">Ubiquinone</keyword>
<evidence type="ECO:0000256" key="8">
    <source>
        <dbReference type="ARBA" id="ARBA00022967"/>
    </source>
</evidence>
<evidence type="ECO:0000256" key="9">
    <source>
        <dbReference type="ARBA" id="ARBA00022989"/>
    </source>
</evidence>
<keyword evidence="11 16" id="KW-0915">Sodium</keyword>
<name>A0A518DEV8_9BACT</name>
<evidence type="ECO:0000256" key="5">
    <source>
        <dbReference type="ARBA" id="ARBA00022630"/>
    </source>
</evidence>
<dbReference type="PIRSF" id="PIRSF016055">
    <property type="entry name" value="NADH-UbQ_OxRdtase_B_su"/>
    <property type="match status" value="1"/>
</dbReference>
<feature type="transmembrane region" description="Helical" evidence="16">
    <location>
        <begin position="287"/>
        <end position="307"/>
    </location>
</feature>
<comment type="subcellular location">
    <subcellularLocation>
        <location evidence="16">Cell membrane</location>
        <topology evidence="16">Multi-pass membrane protein</topology>
    </subcellularLocation>
</comment>
<keyword evidence="1 16" id="KW-0813">Transport</keyword>
<dbReference type="EC" id="7.2.1.1" evidence="16"/>
<keyword evidence="14 16" id="KW-0472">Membrane</keyword>
<feature type="transmembrane region" description="Helical" evidence="16">
    <location>
        <begin position="256"/>
        <end position="280"/>
    </location>
</feature>
<evidence type="ECO:0000313" key="19">
    <source>
        <dbReference type="Proteomes" id="UP000317429"/>
    </source>
</evidence>
<dbReference type="GO" id="GO:0010181">
    <property type="term" value="F:FMN binding"/>
    <property type="evidence" value="ECO:0007669"/>
    <property type="project" value="InterPro"/>
</dbReference>
<evidence type="ECO:0000256" key="2">
    <source>
        <dbReference type="ARBA" id="ARBA00022475"/>
    </source>
</evidence>
<keyword evidence="12 16" id="KW-0406">Ion transport</keyword>
<evidence type="ECO:0000256" key="17">
    <source>
        <dbReference type="PIRSR" id="PIRSR016055-50"/>
    </source>
</evidence>
<comment type="catalytic activity">
    <reaction evidence="16">
        <text>a ubiquinone + n Na(+)(in) + NADH + H(+) = a ubiquinol + n Na(+)(out) + NAD(+)</text>
        <dbReference type="Rhea" id="RHEA:47748"/>
        <dbReference type="Rhea" id="RHEA-COMP:9565"/>
        <dbReference type="Rhea" id="RHEA-COMP:9566"/>
        <dbReference type="ChEBI" id="CHEBI:15378"/>
        <dbReference type="ChEBI" id="CHEBI:16389"/>
        <dbReference type="ChEBI" id="CHEBI:17976"/>
        <dbReference type="ChEBI" id="CHEBI:29101"/>
        <dbReference type="ChEBI" id="CHEBI:57540"/>
        <dbReference type="ChEBI" id="CHEBI:57945"/>
        <dbReference type="EC" id="7.2.1.1"/>
    </reaction>
</comment>
<dbReference type="Pfam" id="PF03116">
    <property type="entry name" value="NQR2_RnfD_RnfE"/>
    <property type="match status" value="1"/>
</dbReference>
<comment type="function">
    <text evidence="16">NQR complex catalyzes the reduction of ubiquinone-1 to ubiquinol by two successive reactions, coupled with the transport of Na(+) ions from the cytoplasm to the periplasm. NqrA to NqrE are probably involved in the second step, the conversion of ubisemiquinone to ubiquinol.</text>
</comment>
<dbReference type="InterPro" id="IPR010966">
    <property type="entry name" value="NqrB"/>
</dbReference>
<reference evidence="18 19" key="1">
    <citation type="submission" date="2019-02" db="EMBL/GenBank/DDBJ databases">
        <title>Deep-cultivation of Planctomycetes and their phenomic and genomic characterization uncovers novel biology.</title>
        <authorList>
            <person name="Wiegand S."/>
            <person name="Jogler M."/>
            <person name="Boedeker C."/>
            <person name="Pinto D."/>
            <person name="Vollmers J."/>
            <person name="Rivas-Marin E."/>
            <person name="Kohn T."/>
            <person name="Peeters S.H."/>
            <person name="Heuer A."/>
            <person name="Rast P."/>
            <person name="Oberbeckmann S."/>
            <person name="Bunk B."/>
            <person name="Jeske O."/>
            <person name="Meyerdierks A."/>
            <person name="Storesund J.E."/>
            <person name="Kallscheuer N."/>
            <person name="Luecker S."/>
            <person name="Lage O.M."/>
            <person name="Pohl T."/>
            <person name="Merkel B.J."/>
            <person name="Hornburger P."/>
            <person name="Mueller R.-W."/>
            <person name="Bruemmer F."/>
            <person name="Labrenz M."/>
            <person name="Spormann A.M."/>
            <person name="Op den Camp H."/>
            <person name="Overmann J."/>
            <person name="Amann R."/>
            <person name="Jetten M.S.M."/>
            <person name="Mascher T."/>
            <person name="Medema M.H."/>
            <person name="Devos D.P."/>
            <person name="Kaster A.-K."/>
            <person name="Ovreas L."/>
            <person name="Rohde M."/>
            <person name="Galperin M.Y."/>
            <person name="Jogler C."/>
        </authorList>
    </citation>
    <scope>NUCLEOTIDE SEQUENCE [LARGE SCALE GENOMIC DNA]</scope>
    <source>
        <strain evidence="18 19">Pla175</strain>
    </source>
</reference>
<evidence type="ECO:0000256" key="10">
    <source>
        <dbReference type="ARBA" id="ARBA00023027"/>
    </source>
</evidence>
<dbReference type="GO" id="GO:0005886">
    <property type="term" value="C:plasma membrane"/>
    <property type="evidence" value="ECO:0007669"/>
    <property type="project" value="UniProtKB-SubCell"/>
</dbReference>